<feature type="transmembrane region" description="Helical" evidence="13">
    <location>
        <begin position="43"/>
        <end position="59"/>
    </location>
</feature>
<sequence length="189" mass="21505">MQKGRLEAYTDAVLAILMTILILGIKIPDEPTFEALFEIKEQLFAYILSFLLFTVYWNNHHHMFQLAEKINGKVMWANSFWLFFLSLIPAATSWVGTFMGGFAPEITYGVLFMLVSISYFFLNHILASAGGVDSAVYKAIEHDWKVPVILVINGISLGLAFINPVLTLVGCYVVIIIWFIPNRRVEKFF</sequence>
<evidence type="ECO:0000256" key="5">
    <source>
        <dbReference type="ARBA" id="ARBA00022692"/>
    </source>
</evidence>
<feature type="transmembrane region" description="Helical" evidence="13">
    <location>
        <begin position="148"/>
        <end position="180"/>
    </location>
</feature>
<name>A0A6N3A7D7_EUBLI</name>
<dbReference type="InterPro" id="IPR010617">
    <property type="entry name" value="TMEM175-like"/>
</dbReference>
<evidence type="ECO:0000256" key="11">
    <source>
        <dbReference type="ARBA" id="ARBA00023303"/>
    </source>
</evidence>
<keyword evidence="6" id="KW-0631">Potassium channel</keyword>
<comment type="subcellular location">
    <subcellularLocation>
        <location evidence="1">Membrane</location>
        <topology evidence="1">Multi-pass membrane protein</topology>
    </subcellularLocation>
</comment>
<evidence type="ECO:0000256" key="6">
    <source>
        <dbReference type="ARBA" id="ARBA00022826"/>
    </source>
</evidence>
<proteinExistence type="inferred from homology"/>
<evidence type="ECO:0000256" key="1">
    <source>
        <dbReference type="ARBA" id="ARBA00004141"/>
    </source>
</evidence>
<keyword evidence="3" id="KW-0813">Transport</keyword>
<organism evidence="14">
    <name type="scientific">Eubacterium limosum</name>
    <dbReference type="NCBI Taxonomy" id="1736"/>
    <lineage>
        <taxon>Bacteria</taxon>
        <taxon>Bacillati</taxon>
        <taxon>Bacillota</taxon>
        <taxon>Clostridia</taxon>
        <taxon>Eubacteriales</taxon>
        <taxon>Eubacteriaceae</taxon>
        <taxon>Eubacterium</taxon>
    </lineage>
</organism>
<feature type="transmembrane region" description="Helical" evidence="13">
    <location>
        <begin position="80"/>
        <end position="100"/>
    </location>
</feature>
<comment type="similarity">
    <text evidence="2">Belongs to the TMEM175 family.</text>
</comment>
<evidence type="ECO:0008006" key="15">
    <source>
        <dbReference type="Google" id="ProtNLM"/>
    </source>
</evidence>
<evidence type="ECO:0000256" key="4">
    <source>
        <dbReference type="ARBA" id="ARBA00022538"/>
    </source>
</evidence>
<keyword evidence="10 13" id="KW-0472">Membrane</keyword>
<keyword evidence="11" id="KW-0407">Ion channel</keyword>
<keyword evidence="5 13" id="KW-0812">Transmembrane</keyword>
<protein>
    <recommendedName>
        <fullName evidence="15">DUF1211 domain-containing protein</fullName>
    </recommendedName>
</protein>
<dbReference type="GO" id="GO:0005267">
    <property type="term" value="F:potassium channel activity"/>
    <property type="evidence" value="ECO:0007669"/>
    <property type="project" value="UniProtKB-KW"/>
</dbReference>
<evidence type="ECO:0000256" key="8">
    <source>
        <dbReference type="ARBA" id="ARBA00022989"/>
    </source>
</evidence>
<evidence type="ECO:0000313" key="14">
    <source>
        <dbReference type="EMBL" id="VYT84322.1"/>
    </source>
</evidence>
<comment type="catalytic activity">
    <reaction evidence="12">
        <text>K(+)(in) = K(+)(out)</text>
        <dbReference type="Rhea" id="RHEA:29463"/>
        <dbReference type="ChEBI" id="CHEBI:29103"/>
    </reaction>
</comment>
<evidence type="ECO:0000256" key="10">
    <source>
        <dbReference type="ARBA" id="ARBA00023136"/>
    </source>
</evidence>
<evidence type="ECO:0000256" key="3">
    <source>
        <dbReference type="ARBA" id="ARBA00022448"/>
    </source>
</evidence>
<evidence type="ECO:0000256" key="9">
    <source>
        <dbReference type="ARBA" id="ARBA00023065"/>
    </source>
</evidence>
<accession>A0A6N3A7D7</accession>
<evidence type="ECO:0000256" key="13">
    <source>
        <dbReference type="SAM" id="Phobius"/>
    </source>
</evidence>
<reference evidence="14" key="1">
    <citation type="submission" date="2019-11" db="EMBL/GenBank/DDBJ databases">
        <authorList>
            <person name="Feng L."/>
        </authorList>
    </citation>
    <scope>NUCLEOTIDE SEQUENCE</scope>
    <source>
        <strain evidence="14">ElimosumLFYP34</strain>
    </source>
</reference>
<keyword evidence="4" id="KW-0633">Potassium transport</keyword>
<evidence type="ECO:0000256" key="2">
    <source>
        <dbReference type="ARBA" id="ARBA00006920"/>
    </source>
</evidence>
<feature type="transmembrane region" description="Helical" evidence="13">
    <location>
        <begin position="12"/>
        <end position="28"/>
    </location>
</feature>
<dbReference type="Pfam" id="PF06736">
    <property type="entry name" value="TMEM175"/>
    <property type="match status" value="1"/>
</dbReference>
<keyword evidence="8 13" id="KW-1133">Transmembrane helix</keyword>
<dbReference type="GO" id="GO:0016020">
    <property type="term" value="C:membrane"/>
    <property type="evidence" value="ECO:0007669"/>
    <property type="project" value="UniProtKB-SubCell"/>
</dbReference>
<dbReference type="AlphaFoldDB" id="A0A6N3A7D7"/>
<evidence type="ECO:0000256" key="12">
    <source>
        <dbReference type="ARBA" id="ARBA00034430"/>
    </source>
</evidence>
<feature type="transmembrane region" description="Helical" evidence="13">
    <location>
        <begin position="106"/>
        <end position="127"/>
    </location>
</feature>
<keyword evidence="9" id="KW-0406">Ion transport</keyword>
<dbReference type="EMBL" id="CACRTR010000003">
    <property type="protein sequence ID" value="VYT84322.1"/>
    <property type="molecule type" value="Genomic_DNA"/>
</dbReference>
<dbReference type="GO" id="GO:0015252">
    <property type="term" value="F:proton channel activity"/>
    <property type="evidence" value="ECO:0007669"/>
    <property type="project" value="InterPro"/>
</dbReference>
<dbReference type="PANTHER" id="PTHR31462">
    <property type="entry name" value="ENDOSOMAL/LYSOSOMAL POTASSIUM CHANNEL TMEM175"/>
    <property type="match status" value="1"/>
</dbReference>
<gene>
    <name evidence="14" type="ORF">ELLFYP34_02053</name>
</gene>
<evidence type="ECO:0000256" key="7">
    <source>
        <dbReference type="ARBA" id="ARBA00022958"/>
    </source>
</evidence>
<dbReference type="PANTHER" id="PTHR31462:SF5">
    <property type="entry name" value="ENDOSOMAL_LYSOSOMAL PROTON CHANNEL TMEM175"/>
    <property type="match status" value="1"/>
</dbReference>
<keyword evidence="7" id="KW-0630">Potassium</keyword>